<feature type="region of interest" description="Disordered" evidence="1">
    <location>
        <begin position="89"/>
        <end position="146"/>
    </location>
</feature>
<evidence type="ECO:0000256" key="1">
    <source>
        <dbReference type="SAM" id="MobiDB-lite"/>
    </source>
</evidence>
<keyword evidence="3" id="KW-1185">Reference proteome</keyword>
<dbReference type="Proteomes" id="UP000799772">
    <property type="component" value="Unassembled WGS sequence"/>
</dbReference>
<dbReference type="EMBL" id="ML978134">
    <property type="protein sequence ID" value="KAF2094442.1"/>
    <property type="molecule type" value="Genomic_DNA"/>
</dbReference>
<dbReference type="AlphaFoldDB" id="A0A9P4I9E8"/>
<gene>
    <name evidence="2" type="ORF">NA57DRAFT_60485</name>
</gene>
<evidence type="ECO:0000313" key="2">
    <source>
        <dbReference type="EMBL" id="KAF2094442.1"/>
    </source>
</evidence>
<evidence type="ECO:0000313" key="3">
    <source>
        <dbReference type="Proteomes" id="UP000799772"/>
    </source>
</evidence>
<feature type="compositionally biased region" description="Basic residues" evidence="1">
    <location>
        <begin position="129"/>
        <end position="144"/>
    </location>
</feature>
<reference evidence="2" key="1">
    <citation type="journal article" date="2020" name="Stud. Mycol.">
        <title>101 Dothideomycetes genomes: a test case for predicting lifestyles and emergence of pathogens.</title>
        <authorList>
            <person name="Haridas S."/>
            <person name="Albert R."/>
            <person name="Binder M."/>
            <person name="Bloem J."/>
            <person name="Labutti K."/>
            <person name="Salamov A."/>
            <person name="Andreopoulos B."/>
            <person name="Baker S."/>
            <person name="Barry K."/>
            <person name="Bills G."/>
            <person name="Bluhm B."/>
            <person name="Cannon C."/>
            <person name="Castanera R."/>
            <person name="Culley D."/>
            <person name="Daum C."/>
            <person name="Ezra D."/>
            <person name="Gonzalez J."/>
            <person name="Henrissat B."/>
            <person name="Kuo A."/>
            <person name="Liang C."/>
            <person name="Lipzen A."/>
            <person name="Lutzoni F."/>
            <person name="Magnuson J."/>
            <person name="Mondo S."/>
            <person name="Nolan M."/>
            <person name="Ohm R."/>
            <person name="Pangilinan J."/>
            <person name="Park H.-J."/>
            <person name="Ramirez L."/>
            <person name="Alfaro M."/>
            <person name="Sun H."/>
            <person name="Tritt A."/>
            <person name="Yoshinaga Y."/>
            <person name="Zwiers L.-H."/>
            <person name="Turgeon B."/>
            <person name="Goodwin S."/>
            <person name="Spatafora J."/>
            <person name="Crous P."/>
            <person name="Grigoriev I."/>
        </authorList>
    </citation>
    <scope>NUCLEOTIDE SEQUENCE</scope>
    <source>
        <strain evidence="2">CBS 133067</strain>
    </source>
</reference>
<comment type="caution">
    <text evidence="2">The sequence shown here is derived from an EMBL/GenBank/DDBJ whole genome shotgun (WGS) entry which is preliminary data.</text>
</comment>
<feature type="compositionally biased region" description="Basic and acidic residues" evidence="1">
    <location>
        <begin position="99"/>
        <end position="122"/>
    </location>
</feature>
<sequence length="155" mass="18134">MSTRDSRLAGLIERCHEHALNHNPDTFSTPVQTKILNSDLKESHVVQPELSERKELWDTQQLVTLYEVEQIVDDRVDAALARAVRQLSEIRARPQGPRRSRDPRHPDDRVEDLLDDTVRRLSEIQNRTSARRSRSPRRSGSHRRIPYERVTLYPI</sequence>
<proteinExistence type="predicted"/>
<protein>
    <submittedName>
        <fullName evidence="2">Uncharacterized protein</fullName>
    </submittedName>
</protein>
<name>A0A9P4I9E8_9PEZI</name>
<accession>A0A9P4I9E8</accession>
<organism evidence="2 3">
    <name type="scientific">Rhizodiscina lignyota</name>
    <dbReference type="NCBI Taxonomy" id="1504668"/>
    <lineage>
        <taxon>Eukaryota</taxon>
        <taxon>Fungi</taxon>
        <taxon>Dikarya</taxon>
        <taxon>Ascomycota</taxon>
        <taxon>Pezizomycotina</taxon>
        <taxon>Dothideomycetes</taxon>
        <taxon>Pleosporomycetidae</taxon>
        <taxon>Aulographales</taxon>
        <taxon>Rhizodiscinaceae</taxon>
        <taxon>Rhizodiscina</taxon>
    </lineage>
</organism>